<gene>
    <name evidence="3" type="ORF">JT25_013720</name>
</gene>
<proteinExistence type="predicted"/>
<keyword evidence="1" id="KW-0472">Membrane</keyword>
<dbReference type="RefSeq" id="WP_062328887.1">
    <property type="nucleotide sequence ID" value="NZ_CP014476.1"/>
</dbReference>
<evidence type="ECO:0000256" key="2">
    <source>
        <dbReference type="SAM" id="SignalP"/>
    </source>
</evidence>
<feature type="chain" id="PRO_5007274532" description="PEP-CTERM protein-sorting domain-containing protein" evidence="2">
    <location>
        <begin position="24"/>
        <end position="246"/>
    </location>
</feature>
<keyword evidence="1" id="KW-1133">Transmembrane helix</keyword>
<accession>A0A126T630</accession>
<dbReference type="Proteomes" id="UP000030512">
    <property type="component" value="Chromosome"/>
</dbReference>
<evidence type="ECO:0000313" key="3">
    <source>
        <dbReference type="EMBL" id="AMK77528.1"/>
    </source>
</evidence>
<dbReference type="EMBL" id="CP014476">
    <property type="protein sequence ID" value="AMK77528.1"/>
    <property type="molecule type" value="Genomic_DNA"/>
</dbReference>
<protein>
    <recommendedName>
        <fullName evidence="5">PEP-CTERM protein-sorting domain-containing protein</fullName>
    </recommendedName>
</protein>
<dbReference type="AlphaFoldDB" id="A0A126T630"/>
<evidence type="ECO:0000256" key="1">
    <source>
        <dbReference type="SAM" id="Phobius"/>
    </source>
</evidence>
<keyword evidence="1" id="KW-0812">Transmembrane</keyword>
<feature type="transmembrane region" description="Helical" evidence="1">
    <location>
        <begin position="221"/>
        <end position="240"/>
    </location>
</feature>
<dbReference type="KEGG" id="mdn:JT25_013720"/>
<organism evidence="3 4">
    <name type="scientific">Methylomonas denitrificans</name>
    <dbReference type="NCBI Taxonomy" id="1538553"/>
    <lineage>
        <taxon>Bacteria</taxon>
        <taxon>Pseudomonadati</taxon>
        <taxon>Pseudomonadota</taxon>
        <taxon>Gammaproteobacteria</taxon>
        <taxon>Methylococcales</taxon>
        <taxon>Methylococcaceae</taxon>
        <taxon>Methylomonas</taxon>
    </lineage>
</organism>
<keyword evidence="2" id="KW-0732">Signal</keyword>
<feature type="signal peptide" evidence="2">
    <location>
        <begin position="1"/>
        <end position="23"/>
    </location>
</feature>
<sequence length="246" mass="25499">MKIKTLFLASAGVISMLSGHASAALISLDGNGFTAIYDDTNLGLFGAPTLSGDGNSVLFSPLNFKAQATGTQGTVFTNSNVQFDIRPDANLSLSGVSLVENGDYRLINRSGSVTLAPSVDASGQLRLTNLWNGVDHIATNFSAGPLTDSCATSSGCPLSTWSAAATLNTPVAWGNSDVRVRIQNDLTAESFNVGDSALIEKKQSTQSLVFTPFIEGGTTAVPVPGAVWLFGSALAGLIGLRRNVRA</sequence>
<evidence type="ECO:0008006" key="5">
    <source>
        <dbReference type="Google" id="ProtNLM"/>
    </source>
</evidence>
<dbReference type="OrthoDB" id="7057323at2"/>
<name>A0A126T630_9GAMM</name>
<evidence type="ECO:0000313" key="4">
    <source>
        <dbReference type="Proteomes" id="UP000030512"/>
    </source>
</evidence>
<reference evidence="3 4" key="1">
    <citation type="journal article" date="2015" name="Environ. Microbiol.">
        <title>Methane oxidation coupled to nitrate reduction under hypoxia by the Gammaproteobacterium Methylomonas denitrificans, sp. nov. type strain FJG1.</title>
        <authorList>
            <person name="Kits K.D."/>
            <person name="Klotz M.G."/>
            <person name="Stein L.Y."/>
        </authorList>
    </citation>
    <scope>NUCLEOTIDE SEQUENCE [LARGE SCALE GENOMIC DNA]</scope>
    <source>
        <strain evidence="3 4">FJG1</strain>
    </source>
</reference>
<keyword evidence="4" id="KW-1185">Reference proteome</keyword>